<gene>
    <name evidence="1" type="ORF">ACFOEN_12200</name>
</gene>
<dbReference type="InterPro" id="IPR022191">
    <property type="entry name" value="DUF3717"/>
</dbReference>
<protein>
    <submittedName>
        <fullName evidence="1">DUF3717 domain-containing protein</fullName>
    </submittedName>
</protein>
<proteinExistence type="predicted"/>
<keyword evidence="2" id="KW-1185">Reference proteome</keyword>
<dbReference type="RefSeq" id="WP_377304312.1">
    <property type="nucleotide sequence ID" value="NZ_CP180191.1"/>
</dbReference>
<comment type="caution">
    <text evidence="1">The sequence shown here is derived from an EMBL/GenBank/DDBJ whole genome shotgun (WGS) entry which is preliminary data.</text>
</comment>
<evidence type="ECO:0000313" key="1">
    <source>
        <dbReference type="EMBL" id="MFC3148383.1"/>
    </source>
</evidence>
<dbReference type="EMBL" id="JBHRTI010000007">
    <property type="protein sequence ID" value="MFC3148383.1"/>
    <property type="molecule type" value="Genomic_DNA"/>
</dbReference>
<name>A0ABV7H389_9BURK</name>
<organism evidence="1 2">
    <name type="scientific">Piscinibacterium candidicorallinum</name>
    <dbReference type="NCBI Taxonomy" id="1793872"/>
    <lineage>
        <taxon>Bacteria</taxon>
        <taxon>Pseudomonadati</taxon>
        <taxon>Pseudomonadota</taxon>
        <taxon>Betaproteobacteria</taxon>
        <taxon>Burkholderiales</taxon>
        <taxon>Piscinibacterium</taxon>
    </lineage>
</organism>
<sequence length="72" mass="7955">MDTVSLQELETAINWWRTRRPAQGEAMSLAPEVAALSKPYALLIWHHAASLPAEQLSEPARAALAIWRSSST</sequence>
<dbReference type="Pfam" id="PF12512">
    <property type="entry name" value="DUF3717"/>
    <property type="match status" value="1"/>
</dbReference>
<evidence type="ECO:0000313" key="2">
    <source>
        <dbReference type="Proteomes" id="UP001595556"/>
    </source>
</evidence>
<dbReference type="Proteomes" id="UP001595556">
    <property type="component" value="Unassembled WGS sequence"/>
</dbReference>
<accession>A0ABV7H389</accession>
<reference evidence="2" key="1">
    <citation type="journal article" date="2019" name="Int. J. Syst. Evol. Microbiol.">
        <title>The Global Catalogue of Microorganisms (GCM) 10K type strain sequencing project: providing services to taxonomists for standard genome sequencing and annotation.</title>
        <authorList>
            <consortium name="The Broad Institute Genomics Platform"/>
            <consortium name="The Broad Institute Genome Sequencing Center for Infectious Disease"/>
            <person name="Wu L."/>
            <person name="Ma J."/>
        </authorList>
    </citation>
    <scope>NUCLEOTIDE SEQUENCE [LARGE SCALE GENOMIC DNA]</scope>
    <source>
        <strain evidence="2">KCTC 52168</strain>
    </source>
</reference>